<comment type="caution">
    <text evidence="2">The sequence shown here is derived from an EMBL/GenBank/DDBJ whole genome shotgun (WGS) entry which is preliminary data.</text>
</comment>
<accession>A0AAD7R752</accession>
<gene>
    <name evidence="2" type="ORF">AAFF_G00324530</name>
</gene>
<feature type="region of interest" description="Disordered" evidence="1">
    <location>
        <begin position="69"/>
        <end position="90"/>
    </location>
</feature>
<evidence type="ECO:0000313" key="2">
    <source>
        <dbReference type="EMBL" id="KAJ8367174.1"/>
    </source>
</evidence>
<name>A0AAD7R752_9TELE</name>
<organism evidence="2 3">
    <name type="scientific">Aldrovandia affinis</name>
    <dbReference type="NCBI Taxonomy" id="143900"/>
    <lineage>
        <taxon>Eukaryota</taxon>
        <taxon>Metazoa</taxon>
        <taxon>Chordata</taxon>
        <taxon>Craniata</taxon>
        <taxon>Vertebrata</taxon>
        <taxon>Euteleostomi</taxon>
        <taxon>Actinopterygii</taxon>
        <taxon>Neopterygii</taxon>
        <taxon>Teleostei</taxon>
        <taxon>Notacanthiformes</taxon>
        <taxon>Halosauridae</taxon>
        <taxon>Aldrovandia</taxon>
    </lineage>
</organism>
<dbReference type="AlphaFoldDB" id="A0AAD7R752"/>
<protein>
    <submittedName>
        <fullName evidence="2">Uncharacterized protein</fullName>
    </submittedName>
</protein>
<sequence length="90" mass="9833">MLRFGLKYGWQVWKLLSFKLPSPDELHPEAWDAPDFLAALPPATTDPATPGGSANELVLGRPLPVTFEPVPAAPPPASQPRYRGPVSRYL</sequence>
<dbReference type="Proteomes" id="UP001221898">
    <property type="component" value="Unassembled WGS sequence"/>
</dbReference>
<reference evidence="2" key="1">
    <citation type="journal article" date="2023" name="Science">
        <title>Genome structures resolve the early diversification of teleost fishes.</title>
        <authorList>
            <person name="Parey E."/>
            <person name="Louis A."/>
            <person name="Montfort J."/>
            <person name="Bouchez O."/>
            <person name="Roques C."/>
            <person name="Iampietro C."/>
            <person name="Lluch J."/>
            <person name="Castinel A."/>
            <person name="Donnadieu C."/>
            <person name="Desvignes T."/>
            <person name="Floi Bucao C."/>
            <person name="Jouanno E."/>
            <person name="Wen M."/>
            <person name="Mejri S."/>
            <person name="Dirks R."/>
            <person name="Jansen H."/>
            <person name="Henkel C."/>
            <person name="Chen W.J."/>
            <person name="Zahm M."/>
            <person name="Cabau C."/>
            <person name="Klopp C."/>
            <person name="Thompson A.W."/>
            <person name="Robinson-Rechavi M."/>
            <person name="Braasch I."/>
            <person name="Lecointre G."/>
            <person name="Bobe J."/>
            <person name="Postlethwait J.H."/>
            <person name="Berthelot C."/>
            <person name="Roest Crollius H."/>
            <person name="Guiguen Y."/>
        </authorList>
    </citation>
    <scope>NUCLEOTIDE SEQUENCE</scope>
    <source>
        <strain evidence="2">NC1722</strain>
    </source>
</reference>
<evidence type="ECO:0000256" key="1">
    <source>
        <dbReference type="SAM" id="MobiDB-lite"/>
    </source>
</evidence>
<keyword evidence="3" id="KW-1185">Reference proteome</keyword>
<evidence type="ECO:0000313" key="3">
    <source>
        <dbReference type="Proteomes" id="UP001221898"/>
    </source>
</evidence>
<dbReference type="EMBL" id="JAINUG010000498">
    <property type="protein sequence ID" value="KAJ8367174.1"/>
    <property type="molecule type" value="Genomic_DNA"/>
</dbReference>
<proteinExistence type="predicted"/>